<dbReference type="Proteomes" id="UP000249185">
    <property type="component" value="Unassembled WGS sequence"/>
</dbReference>
<dbReference type="PANTHER" id="PTHR43133:SF63">
    <property type="entry name" value="RNA POLYMERASE SIGMA FACTOR FECI-RELATED"/>
    <property type="match status" value="1"/>
</dbReference>
<dbReference type="Pfam" id="PF04542">
    <property type="entry name" value="Sigma70_r2"/>
    <property type="match status" value="1"/>
</dbReference>
<evidence type="ECO:0000259" key="5">
    <source>
        <dbReference type="Pfam" id="PF04542"/>
    </source>
</evidence>
<dbReference type="PANTHER" id="PTHR43133">
    <property type="entry name" value="RNA POLYMERASE ECF-TYPE SIGMA FACTO"/>
    <property type="match status" value="1"/>
</dbReference>
<evidence type="ECO:0000259" key="6">
    <source>
        <dbReference type="Pfam" id="PF08281"/>
    </source>
</evidence>
<reference evidence="7 8" key="1">
    <citation type="submission" date="2017-08" db="EMBL/GenBank/DDBJ databases">
        <title>Infants hospitalized years apart are colonized by the same room-sourced microbial strains.</title>
        <authorList>
            <person name="Brooks B."/>
            <person name="Olm M.R."/>
            <person name="Firek B.A."/>
            <person name="Baker R."/>
            <person name="Thomas B.C."/>
            <person name="Morowitz M.J."/>
            <person name="Banfield J.F."/>
        </authorList>
    </citation>
    <scope>NUCLEOTIDE SEQUENCE [LARGE SCALE GENOMIC DNA]</scope>
    <source>
        <strain evidence="7">S2_005_002_R2_34</strain>
    </source>
</reference>
<keyword evidence="3" id="KW-0731">Sigma factor</keyword>
<dbReference type="InterPro" id="IPR013325">
    <property type="entry name" value="RNA_pol_sigma_r2"/>
</dbReference>
<dbReference type="InterPro" id="IPR007627">
    <property type="entry name" value="RNA_pol_sigma70_r2"/>
</dbReference>
<comment type="caution">
    <text evidence="7">The sequence shown here is derived from an EMBL/GenBank/DDBJ whole genome shotgun (WGS) entry which is preliminary data.</text>
</comment>
<evidence type="ECO:0000256" key="2">
    <source>
        <dbReference type="ARBA" id="ARBA00023015"/>
    </source>
</evidence>
<dbReference type="InterPro" id="IPR013324">
    <property type="entry name" value="RNA_pol_sigma_r3/r4-like"/>
</dbReference>
<name>A0A2W5NC70_RHOSU</name>
<feature type="domain" description="RNA polymerase sigma-70 region 2" evidence="5">
    <location>
        <begin position="11"/>
        <end position="73"/>
    </location>
</feature>
<dbReference type="InterPro" id="IPR036388">
    <property type="entry name" value="WH-like_DNA-bd_sf"/>
</dbReference>
<dbReference type="GO" id="GO:0016987">
    <property type="term" value="F:sigma factor activity"/>
    <property type="evidence" value="ECO:0007669"/>
    <property type="project" value="UniProtKB-KW"/>
</dbReference>
<dbReference type="Pfam" id="PF08281">
    <property type="entry name" value="Sigma70_r4_2"/>
    <property type="match status" value="1"/>
</dbReference>
<evidence type="ECO:0000256" key="1">
    <source>
        <dbReference type="ARBA" id="ARBA00010641"/>
    </source>
</evidence>
<evidence type="ECO:0000256" key="3">
    <source>
        <dbReference type="ARBA" id="ARBA00023082"/>
    </source>
</evidence>
<dbReference type="AlphaFoldDB" id="A0A2W5NC70"/>
<dbReference type="NCBIfam" id="TIGR02937">
    <property type="entry name" value="sigma70-ECF"/>
    <property type="match status" value="1"/>
</dbReference>
<dbReference type="GO" id="GO:0003677">
    <property type="term" value="F:DNA binding"/>
    <property type="evidence" value="ECO:0007669"/>
    <property type="project" value="InterPro"/>
</dbReference>
<dbReference type="SUPFAM" id="SSF88946">
    <property type="entry name" value="Sigma2 domain of RNA polymerase sigma factors"/>
    <property type="match status" value="1"/>
</dbReference>
<dbReference type="GO" id="GO:0006352">
    <property type="term" value="P:DNA-templated transcription initiation"/>
    <property type="evidence" value="ECO:0007669"/>
    <property type="project" value="InterPro"/>
</dbReference>
<dbReference type="Gene3D" id="1.10.10.10">
    <property type="entry name" value="Winged helix-like DNA-binding domain superfamily/Winged helix DNA-binding domain"/>
    <property type="match status" value="1"/>
</dbReference>
<dbReference type="InterPro" id="IPR039425">
    <property type="entry name" value="RNA_pol_sigma-70-like"/>
</dbReference>
<accession>A0A2W5NC70</accession>
<protein>
    <submittedName>
        <fullName evidence="7">RNA polymerase subunit sigma-70</fullName>
    </submittedName>
</protein>
<comment type="similarity">
    <text evidence="1">Belongs to the sigma-70 factor family. ECF subfamily.</text>
</comment>
<dbReference type="Gene3D" id="1.10.1740.10">
    <property type="match status" value="1"/>
</dbReference>
<organism evidence="7 8">
    <name type="scientific">Rhodovulum sulfidophilum</name>
    <name type="common">Rhodobacter sulfidophilus</name>
    <dbReference type="NCBI Taxonomy" id="35806"/>
    <lineage>
        <taxon>Bacteria</taxon>
        <taxon>Pseudomonadati</taxon>
        <taxon>Pseudomonadota</taxon>
        <taxon>Alphaproteobacteria</taxon>
        <taxon>Rhodobacterales</taxon>
        <taxon>Paracoccaceae</taxon>
        <taxon>Rhodovulum</taxon>
    </lineage>
</organism>
<keyword evidence="2" id="KW-0805">Transcription regulation</keyword>
<dbReference type="SUPFAM" id="SSF88659">
    <property type="entry name" value="Sigma3 and sigma4 domains of RNA polymerase sigma factors"/>
    <property type="match status" value="1"/>
</dbReference>
<gene>
    <name evidence="7" type="ORF">DI556_06070</name>
</gene>
<dbReference type="InterPro" id="IPR013249">
    <property type="entry name" value="RNA_pol_sigma70_r4_t2"/>
</dbReference>
<keyword evidence="4" id="KW-0804">Transcription</keyword>
<dbReference type="EMBL" id="QFPW01000003">
    <property type="protein sequence ID" value="PZQ50684.1"/>
    <property type="molecule type" value="Genomic_DNA"/>
</dbReference>
<sequence length="167" mass="18444">MTAPGADFSDLYLRESGRLRRIGAAITADPRDAEEVTQEVFVRLLAGRVEPRGLGLLTRMTRNLAIDRLRRRRGHAAARPTLALTAAPVEARCPEAALAAREDLRDLARLLAGMPARRRRTFLLSRLEGLPQAEIARQLGVSLSTVEKDLRAALELCLAWKRSRDGA</sequence>
<evidence type="ECO:0000256" key="4">
    <source>
        <dbReference type="ARBA" id="ARBA00023163"/>
    </source>
</evidence>
<evidence type="ECO:0000313" key="8">
    <source>
        <dbReference type="Proteomes" id="UP000249185"/>
    </source>
</evidence>
<feature type="domain" description="RNA polymerase sigma factor 70 region 4 type 2" evidence="6">
    <location>
        <begin position="105"/>
        <end position="157"/>
    </location>
</feature>
<evidence type="ECO:0000313" key="7">
    <source>
        <dbReference type="EMBL" id="PZQ50684.1"/>
    </source>
</evidence>
<proteinExistence type="inferred from homology"/>
<dbReference type="InterPro" id="IPR014284">
    <property type="entry name" value="RNA_pol_sigma-70_dom"/>
</dbReference>